<comment type="similarity">
    <text evidence="2 6">Belongs to the group II decarboxylase family.</text>
</comment>
<dbReference type="Proteomes" id="UP001341840">
    <property type="component" value="Unassembled WGS sequence"/>
</dbReference>
<dbReference type="Pfam" id="PF00282">
    <property type="entry name" value="Pyridoxal_deC"/>
    <property type="match status" value="1"/>
</dbReference>
<evidence type="ECO:0000313" key="7">
    <source>
        <dbReference type="EMBL" id="MED6185507.1"/>
    </source>
</evidence>
<evidence type="ECO:0000256" key="1">
    <source>
        <dbReference type="ARBA" id="ARBA00001933"/>
    </source>
</evidence>
<dbReference type="Gene3D" id="3.90.1150.10">
    <property type="entry name" value="Aspartate Aminotransferase, domain 1"/>
    <property type="match status" value="1"/>
</dbReference>
<dbReference type="Gene3D" id="3.40.640.10">
    <property type="entry name" value="Type I PLP-dependent aspartate aminotransferase-like (Major domain)"/>
    <property type="match status" value="1"/>
</dbReference>
<evidence type="ECO:0000256" key="4">
    <source>
        <dbReference type="ARBA" id="ARBA00022898"/>
    </source>
</evidence>
<dbReference type="InterPro" id="IPR015424">
    <property type="entry name" value="PyrdxlP-dep_Trfase"/>
</dbReference>
<comment type="caution">
    <text evidence="7">The sequence shown here is derived from an EMBL/GenBank/DDBJ whole genome shotgun (WGS) entry which is preliminary data.</text>
</comment>
<accession>A0ABU6WI90</accession>
<keyword evidence="4 6" id="KW-0663">Pyridoxal phosphate</keyword>
<name>A0ABU6WI90_9FABA</name>
<dbReference type="InterPro" id="IPR051151">
    <property type="entry name" value="Group_II_Decarboxylase"/>
</dbReference>
<evidence type="ECO:0008006" key="9">
    <source>
        <dbReference type="Google" id="ProtNLM"/>
    </source>
</evidence>
<dbReference type="InterPro" id="IPR002129">
    <property type="entry name" value="PyrdxlP-dep_de-COase"/>
</dbReference>
<evidence type="ECO:0000313" key="8">
    <source>
        <dbReference type="Proteomes" id="UP001341840"/>
    </source>
</evidence>
<evidence type="ECO:0000256" key="3">
    <source>
        <dbReference type="ARBA" id="ARBA00022793"/>
    </source>
</evidence>
<keyword evidence="3" id="KW-0210">Decarboxylase</keyword>
<dbReference type="NCBIfam" id="NF002748">
    <property type="entry name" value="PRK02769.1"/>
    <property type="match status" value="1"/>
</dbReference>
<keyword evidence="5 6" id="KW-0456">Lyase</keyword>
<evidence type="ECO:0000256" key="5">
    <source>
        <dbReference type="ARBA" id="ARBA00023239"/>
    </source>
</evidence>
<evidence type="ECO:0000256" key="6">
    <source>
        <dbReference type="RuleBase" id="RU000382"/>
    </source>
</evidence>
<sequence>MQNQVIRGKKVAMALTTSACHATTETQEEQQQNNNNNACHMMNLAIFPYCAGEPQPNLNAVINHYVHTLNHFNSRNLGYPTNQNFNYDGLAPLLQFHLNNAGDPFLGCSFSLNSTSFEVSVLDWFANLWDIQKNKYWGYVTTGGTEANLHAILVGREQFPDGILYTSEDSHYSIFKIARINRMQCVKVATLVNGEIDCAHLKHSLLAHNDKPAIINLNIGTTMKGGIDDIDVVIKTLEESGFSRDRFYIHCDAALFGIMLPFLKAAPKIISFKKSIGSVSVSGHKFLGCPIPCGVVITRLEYMNASSRNNVVEIIGSRDATITGSRSGHAPIFLWYAIKKKGSIGLQNEVENCIMNARYLHNRLCDAGFGAMLNEYSNIVVFERPLDDEFSRRWNLACQGNIAHVVVMQHVTIHMLDSFVAEFMMMKKRSFSCFKDYGTFKPLCIADEVGAPNCSCSMHNLLS</sequence>
<comment type="cofactor">
    <cofactor evidence="1 6">
        <name>pyridoxal 5'-phosphate</name>
        <dbReference type="ChEBI" id="CHEBI:597326"/>
    </cofactor>
</comment>
<dbReference type="PANTHER" id="PTHR46101:SF17">
    <property type="entry name" value="SERINE DECARBOXYLASE"/>
    <property type="match status" value="1"/>
</dbReference>
<gene>
    <name evidence="7" type="ORF">PIB30_057754</name>
</gene>
<dbReference type="InterPro" id="IPR021115">
    <property type="entry name" value="Pyridoxal-P_BS"/>
</dbReference>
<dbReference type="EMBL" id="JASCZI010181719">
    <property type="protein sequence ID" value="MED6185507.1"/>
    <property type="molecule type" value="Genomic_DNA"/>
</dbReference>
<proteinExistence type="inferred from homology"/>
<dbReference type="SUPFAM" id="SSF53383">
    <property type="entry name" value="PLP-dependent transferases"/>
    <property type="match status" value="1"/>
</dbReference>
<evidence type="ECO:0000256" key="2">
    <source>
        <dbReference type="ARBA" id="ARBA00009533"/>
    </source>
</evidence>
<dbReference type="PANTHER" id="PTHR46101">
    <property type="match status" value="1"/>
</dbReference>
<dbReference type="PROSITE" id="PS00392">
    <property type="entry name" value="DDC_GAD_HDC_YDC"/>
    <property type="match status" value="1"/>
</dbReference>
<reference evidence="7 8" key="1">
    <citation type="journal article" date="2023" name="Plants (Basel)">
        <title>Bridging the Gap: Combining Genomics and Transcriptomics Approaches to Understand Stylosanthes scabra, an Orphan Legume from the Brazilian Caatinga.</title>
        <authorList>
            <person name="Ferreira-Neto J.R.C."/>
            <person name="da Silva M.D."/>
            <person name="Binneck E."/>
            <person name="de Melo N.F."/>
            <person name="da Silva R.H."/>
            <person name="de Melo A.L.T.M."/>
            <person name="Pandolfi V."/>
            <person name="Bustamante F.O."/>
            <person name="Brasileiro-Vidal A.C."/>
            <person name="Benko-Iseppon A.M."/>
        </authorList>
    </citation>
    <scope>NUCLEOTIDE SEQUENCE [LARGE SCALE GENOMIC DNA]</scope>
    <source>
        <tissue evidence="7">Leaves</tissue>
    </source>
</reference>
<dbReference type="InterPro" id="IPR015422">
    <property type="entry name" value="PyrdxlP-dep_Trfase_small"/>
</dbReference>
<organism evidence="7 8">
    <name type="scientific">Stylosanthes scabra</name>
    <dbReference type="NCBI Taxonomy" id="79078"/>
    <lineage>
        <taxon>Eukaryota</taxon>
        <taxon>Viridiplantae</taxon>
        <taxon>Streptophyta</taxon>
        <taxon>Embryophyta</taxon>
        <taxon>Tracheophyta</taxon>
        <taxon>Spermatophyta</taxon>
        <taxon>Magnoliopsida</taxon>
        <taxon>eudicotyledons</taxon>
        <taxon>Gunneridae</taxon>
        <taxon>Pentapetalae</taxon>
        <taxon>rosids</taxon>
        <taxon>fabids</taxon>
        <taxon>Fabales</taxon>
        <taxon>Fabaceae</taxon>
        <taxon>Papilionoideae</taxon>
        <taxon>50 kb inversion clade</taxon>
        <taxon>dalbergioids sensu lato</taxon>
        <taxon>Dalbergieae</taxon>
        <taxon>Pterocarpus clade</taxon>
        <taxon>Stylosanthes</taxon>
    </lineage>
</organism>
<dbReference type="InterPro" id="IPR015421">
    <property type="entry name" value="PyrdxlP-dep_Trfase_major"/>
</dbReference>
<keyword evidence="8" id="KW-1185">Reference proteome</keyword>
<protein>
    <recommendedName>
        <fullName evidence="9">Histidine decarboxylase</fullName>
    </recommendedName>
</protein>